<proteinExistence type="predicted"/>
<dbReference type="InterPro" id="IPR001304">
    <property type="entry name" value="C-type_lectin-like"/>
</dbReference>
<evidence type="ECO:0000259" key="4">
    <source>
        <dbReference type="PROSITE" id="PS50041"/>
    </source>
</evidence>
<dbReference type="Gene3D" id="3.90.215.10">
    <property type="entry name" value="Gamma Fibrinogen, chain A, domain 1"/>
    <property type="match status" value="1"/>
</dbReference>
<dbReference type="InterPro" id="IPR014716">
    <property type="entry name" value="Fibrinogen_a/b/g_C_1"/>
</dbReference>
<dbReference type="InterPro" id="IPR002181">
    <property type="entry name" value="Fibrinogen_a/b/g_C_dom"/>
</dbReference>
<dbReference type="InterPro" id="IPR020837">
    <property type="entry name" value="Fibrinogen_CS"/>
</dbReference>
<protein>
    <submittedName>
        <fullName evidence="7">Uncharacterized protein</fullName>
    </submittedName>
</protein>
<dbReference type="Proteomes" id="UP000887566">
    <property type="component" value="Unplaced"/>
</dbReference>
<dbReference type="SUPFAM" id="SSF56496">
    <property type="entry name" value="Fibrinogen C-terminal domain-like"/>
    <property type="match status" value="1"/>
</dbReference>
<keyword evidence="6" id="KW-1185">Reference proteome</keyword>
<dbReference type="InterPro" id="IPR016187">
    <property type="entry name" value="CTDL_fold"/>
</dbReference>
<name>A0A914V7P9_9BILA</name>
<dbReference type="CDD" id="cd00037">
    <property type="entry name" value="CLECT"/>
    <property type="match status" value="1"/>
</dbReference>
<dbReference type="Gene3D" id="3.10.100.10">
    <property type="entry name" value="Mannose-Binding Protein A, subunit A"/>
    <property type="match status" value="1"/>
</dbReference>
<evidence type="ECO:0000313" key="6">
    <source>
        <dbReference type="Proteomes" id="UP000887566"/>
    </source>
</evidence>
<dbReference type="SMART" id="SM00186">
    <property type="entry name" value="FBG"/>
    <property type="match status" value="1"/>
</dbReference>
<accession>A0A914V7P9</accession>
<feature type="compositionally biased region" description="Low complexity" evidence="2">
    <location>
        <begin position="166"/>
        <end position="190"/>
    </location>
</feature>
<dbReference type="Pfam" id="PF00059">
    <property type="entry name" value="Lectin_C"/>
    <property type="match status" value="1"/>
</dbReference>
<dbReference type="NCBIfam" id="NF040941">
    <property type="entry name" value="GGGWT_bact"/>
    <property type="match status" value="1"/>
</dbReference>
<dbReference type="InterPro" id="IPR050373">
    <property type="entry name" value="Fibrinogen_C-term_domain"/>
</dbReference>
<feature type="region of interest" description="Disordered" evidence="2">
    <location>
        <begin position="159"/>
        <end position="190"/>
    </location>
</feature>
<dbReference type="SMART" id="SM00034">
    <property type="entry name" value="CLECT"/>
    <property type="match status" value="1"/>
</dbReference>
<dbReference type="InterPro" id="IPR036056">
    <property type="entry name" value="Fibrinogen-like_C"/>
</dbReference>
<evidence type="ECO:0000313" key="7">
    <source>
        <dbReference type="WBParaSite" id="PSAMB.scaffold1640size29143.g14124.t1"/>
    </source>
</evidence>
<dbReference type="WBParaSite" id="PSAMB.scaffold1640size29143.g14124.t1">
    <property type="protein sequence ID" value="PSAMB.scaffold1640size29143.g14124.t1"/>
    <property type="gene ID" value="PSAMB.scaffold1640size29143.g14124"/>
</dbReference>
<dbReference type="AlphaFoldDB" id="A0A914V7P9"/>
<feature type="signal peptide" evidence="3">
    <location>
        <begin position="1"/>
        <end position="18"/>
    </location>
</feature>
<dbReference type="PANTHER" id="PTHR19143">
    <property type="entry name" value="FIBRINOGEN/TENASCIN/ANGIOPOEITIN"/>
    <property type="match status" value="1"/>
</dbReference>
<dbReference type="PANTHER" id="PTHR19143:SF327">
    <property type="entry name" value="FI21813P1-RELATED"/>
    <property type="match status" value="1"/>
</dbReference>
<dbReference type="Pfam" id="PF00147">
    <property type="entry name" value="Fibrinogen_C"/>
    <property type="match status" value="1"/>
</dbReference>
<feature type="domain" description="Fibrinogen C-terminal" evidence="5">
    <location>
        <begin position="187"/>
        <end position="415"/>
    </location>
</feature>
<sequence length="416" mass="46155">MRCLSILLALSLVVTILSQGCPDGWRSSEVVPNKCYYVAAQKKIWFDAEAFCTNAQPNAYLTSIASAFENGNIDAVVISTSAVSVCDQFWIGGNDFDRNGQYTWLDGNPWGYDNWASGQPDISQQCVSSTARTTGKWKTEPCGVENCFICEMFTGGLSSTSPPPTTTSTTTTSTRTSVVNPPTATPATAPTNMTDCRDWFDYGARTDGIYSINPDGRRSIDVYCDMTTDGGGWTVIQRRIDDNLSFYDKLWNDYKVGFNNGLENNFWLGNDIIHVLTNKDSNVAVRVDIWGDRNPNSTNPNGYWSEMHNGIIIDDEAHFYRLHLLSGKAATYEDDNLFLSSGLNFSTVDAIHGPSPSCYSSAYQSGGWWLYGCSDGDLNGKYVPPKWGTGYGFSWDYENVYINPKQSRMKLRRAAP</sequence>
<dbReference type="GO" id="GO:0005615">
    <property type="term" value="C:extracellular space"/>
    <property type="evidence" value="ECO:0007669"/>
    <property type="project" value="TreeGrafter"/>
</dbReference>
<feature type="chain" id="PRO_5037885115" evidence="3">
    <location>
        <begin position="19"/>
        <end position="416"/>
    </location>
</feature>
<keyword evidence="1" id="KW-1015">Disulfide bond</keyword>
<feature type="domain" description="C-type lectin" evidence="4">
    <location>
        <begin position="31"/>
        <end position="151"/>
    </location>
</feature>
<dbReference type="PROSITE" id="PS51257">
    <property type="entry name" value="PROKAR_LIPOPROTEIN"/>
    <property type="match status" value="1"/>
</dbReference>
<evidence type="ECO:0000256" key="1">
    <source>
        <dbReference type="ARBA" id="ARBA00023157"/>
    </source>
</evidence>
<dbReference type="InterPro" id="IPR016186">
    <property type="entry name" value="C-type_lectin-like/link_sf"/>
</dbReference>
<dbReference type="SUPFAM" id="SSF56436">
    <property type="entry name" value="C-type lectin-like"/>
    <property type="match status" value="1"/>
</dbReference>
<dbReference type="PROSITE" id="PS51406">
    <property type="entry name" value="FIBRINOGEN_C_2"/>
    <property type="match status" value="1"/>
</dbReference>
<evidence type="ECO:0000256" key="3">
    <source>
        <dbReference type="SAM" id="SignalP"/>
    </source>
</evidence>
<dbReference type="PROSITE" id="PS50041">
    <property type="entry name" value="C_TYPE_LECTIN_2"/>
    <property type="match status" value="1"/>
</dbReference>
<keyword evidence="3" id="KW-0732">Signal</keyword>
<evidence type="ECO:0000256" key="2">
    <source>
        <dbReference type="SAM" id="MobiDB-lite"/>
    </source>
</evidence>
<evidence type="ECO:0000259" key="5">
    <source>
        <dbReference type="PROSITE" id="PS51406"/>
    </source>
</evidence>
<organism evidence="6 7">
    <name type="scientific">Plectus sambesii</name>
    <dbReference type="NCBI Taxonomy" id="2011161"/>
    <lineage>
        <taxon>Eukaryota</taxon>
        <taxon>Metazoa</taxon>
        <taxon>Ecdysozoa</taxon>
        <taxon>Nematoda</taxon>
        <taxon>Chromadorea</taxon>
        <taxon>Plectida</taxon>
        <taxon>Plectina</taxon>
        <taxon>Plectoidea</taxon>
        <taxon>Plectidae</taxon>
        <taxon>Plectus</taxon>
    </lineage>
</organism>
<reference evidence="7" key="1">
    <citation type="submission" date="2022-11" db="UniProtKB">
        <authorList>
            <consortium name="WormBaseParasite"/>
        </authorList>
    </citation>
    <scope>IDENTIFICATION</scope>
</reference>
<dbReference type="PROSITE" id="PS00514">
    <property type="entry name" value="FIBRINOGEN_C_1"/>
    <property type="match status" value="1"/>
</dbReference>